<evidence type="ECO:0000259" key="10">
    <source>
        <dbReference type="PROSITE" id="PS50089"/>
    </source>
</evidence>
<dbReference type="EC" id="2.3.2.27" evidence="2"/>
<evidence type="ECO:0000256" key="7">
    <source>
        <dbReference type="ARBA" id="ARBA00022833"/>
    </source>
</evidence>
<feature type="compositionally biased region" description="Low complexity" evidence="9">
    <location>
        <begin position="221"/>
        <end position="233"/>
    </location>
</feature>
<feature type="compositionally biased region" description="Polar residues" evidence="9">
    <location>
        <begin position="279"/>
        <end position="297"/>
    </location>
</feature>
<dbReference type="AlphaFoldDB" id="A0AAV1CHG6"/>
<dbReference type="EMBL" id="OX459119">
    <property type="protein sequence ID" value="CAI9094867.1"/>
    <property type="molecule type" value="Genomic_DNA"/>
</dbReference>
<name>A0AAV1CHG6_OLDCO</name>
<evidence type="ECO:0000256" key="5">
    <source>
        <dbReference type="ARBA" id="ARBA00022771"/>
    </source>
</evidence>
<dbReference type="InterPro" id="IPR001841">
    <property type="entry name" value="Znf_RING"/>
</dbReference>
<keyword evidence="5 8" id="KW-0863">Zinc-finger</keyword>
<keyword evidence="7" id="KW-0862">Zinc</keyword>
<reference evidence="11" key="1">
    <citation type="submission" date="2023-03" db="EMBL/GenBank/DDBJ databases">
        <authorList>
            <person name="Julca I."/>
        </authorList>
    </citation>
    <scope>NUCLEOTIDE SEQUENCE</scope>
</reference>
<feature type="compositionally biased region" description="Basic and acidic residues" evidence="9">
    <location>
        <begin position="250"/>
        <end position="262"/>
    </location>
</feature>
<dbReference type="Gene3D" id="3.30.40.10">
    <property type="entry name" value="Zinc/RING finger domain, C3HC4 (zinc finger)"/>
    <property type="match status" value="1"/>
</dbReference>
<feature type="compositionally biased region" description="Polar residues" evidence="9">
    <location>
        <begin position="196"/>
        <end position="209"/>
    </location>
</feature>
<feature type="region of interest" description="Disordered" evidence="9">
    <location>
        <begin position="169"/>
        <end position="297"/>
    </location>
</feature>
<proteinExistence type="predicted"/>
<keyword evidence="4" id="KW-0479">Metal-binding</keyword>
<sequence>MDGCSGKRNRSGTVVPRRACSLVMRDSTDTKDLNSQFCNRIGCSGRLKYRSGPLDSAEKAKFSRPSVNSSNGKEVARSSSKNCCTIARARNSAQDSPRKFSSHLESLQSKPCFVQDESHIAKVNPRTGRGRNYQAQLQPKLRASSTRLVMPGEEGSLCTGLKDASKRVPCHKPQSGCHNVPSGSSVSSTDSGISTNRNSISGSCNGSRNLKSDALSNIIPRGGSSSESRNGSNLLKKRMPVGESSSYSRVKREVASSKDEHNSPSTSCTSFSIARRNRNGASTHGNIGSPIQTRRSANANSRILRSNHETVTSFPVTECQSNIPGSPRSEVCNNAYHASSSRSSLAGSSIASSSHATPEQIGDSVPRTATLTSTEHGVAQGLRRHHLNGAAEVLLALERIEQDEELTYEQLLLLENNLFFGSLYFYDQHRDMRLDIDNMSYEELLALGDRMGTVSTALSDEAFAKCVKRTMYQTTSLEVRVGGCGEDEADIKCSICQEEFAVGDEIGRLGCEHGYHVECLQQWLRMKNWCPICKASAAAP</sequence>
<evidence type="ECO:0000256" key="2">
    <source>
        <dbReference type="ARBA" id="ARBA00012483"/>
    </source>
</evidence>
<accession>A0AAV1CHG6</accession>
<dbReference type="GO" id="GO:0061630">
    <property type="term" value="F:ubiquitin protein ligase activity"/>
    <property type="evidence" value="ECO:0007669"/>
    <property type="project" value="UniProtKB-EC"/>
</dbReference>
<feature type="compositionally biased region" description="Low complexity" evidence="9">
    <location>
        <begin position="182"/>
        <end position="195"/>
    </location>
</feature>
<feature type="region of interest" description="Disordered" evidence="9">
    <location>
        <begin position="55"/>
        <end position="75"/>
    </location>
</feature>
<dbReference type="GO" id="GO:0008270">
    <property type="term" value="F:zinc ion binding"/>
    <property type="evidence" value="ECO:0007669"/>
    <property type="project" value="UniProtKB-KW"/>
</dbReference>
<evidence type="ECO:0000256" key="8">
    <source>
        <dbReference type="PROSITE-ProRule" id="PRU00175"/>
    </source>
</evidence>
<dbReference type="Pfam" id="PF13639">
    <property type="entry name" value="zf-RING_2"/>
    <property type="match status" value="1"/>
</dbReference>
<comment type="catalytic activity">
    <reaction evidence="1">
        <text>S-ubiquitinyl-[E2 ubiquitin-conjugating enzyme]-L-cysteine + [acceptor protein]-L-lysine = [E2 ubiquitin-conjugating enzyme]-L-cysteine + N(6)-ubiquitinyl-[acceptor protein]-L-lysine.</text>
        <dbReference type="EC" id="2.3.2.27"/>
    </reaction>
</comment>
<evidence type="ECO:0000256" key="1">
    <source>
        <dbReference type="ARBA" id="ARBA00000900"/>
    </source>
</evidence>
<organism evidence="11 12">
    <name type="scientific">Oldenlandia corymbosa var. corymbosa</name>
    <dbReference type="NCBI Taxonomy" id="529605"/>
    <lineage>
        <taxon>Eukaryota</taxon>
        <taxon>Viridiplantae</taxon>
        <taxon>Streptophyta</taxon>
        <taxon>Embryophyta</taxon>
        <taxon>Tracheophyta</taxon>
        <taxon>Spermatophyta</taxon>
        <taxon>Magnoliopsida</taxon>
        <taxon>eudicotyledons</taxon>
        <taxon>Gunneridae</taxon>
        <taxon>Pentapetalae</taxon>
        <taxon>asterids</taxon>
        <taxon>lamiids</taxon>
        <taxon>Gentianales</taxon>
        <taxon>Rubiaceae</taxon>
        <taxon>Rubioideae</taxon>
        <taxon>Spermacoceae</taxon>
        <taxon>Hedyotis-Oldenlandia complex</taxon>
        <taxon>Oldenlandia</taxon>
    </lineage>
</organism>
<evidence type="ECO:0000256" key="4">
    <source>
        <dbReference type="ARBA" id="ARBA00022723"/>
    </source>
</evidence>
<dbReference type="SUPFAM" id="SSF57850">
    <property type="entry name" value="RING/U-box"/>
    <property type="match status" value="1"/>
</dbReference>
<evidence type="ECO:0000256" key="6">
    <source>
        <dbReference type="ARBA" id="ARBA00022786"/>
    </source>
</evidence>
<evidence type="ECO:0000313" key="12">
    <source>
        <dbReference type="Proteomes" id="UP001161247"/>
    </source>
</evidence>
<feature type="region of interest" description="Disordered" evidence="9">
    <location>
        <begin position="346"/>
        <end position="365"/>
    </location>
</feature>
<keyword evidence="6" id="KW-0833">Ubl conjugation pathway</keyword>
<evidence type="ECO:0000313" key="11">
    <source>
        <dbReference type="EMBL" id="CAI9094867.1"/>
    </source>
</evidence>
<keyword evidence="12" id="KW-1185">Reference proteome</keyword>
<evidence type="ECO:0000256" key="3">
    <source>
        <dbReference type="ARBA" id="ARBA00022679"/>
    </source>
</evidence>
<protein>
    <recommendedName>
        <fullName evidence="2">RING-type E3 ubiquitin transferase</fullName>
        <ecNumber evidence="2">2.3.2.27</ecNumber>
    </recommendedName>
</protein>
<dbReference type="PROSITE" id="PS50089">
    <property type="entry name" value="ZF_RING_2"/>
    <property type="match status" value="1"/>
</dbReference>
<dbReference type="FunFam" id="3.30.40.10:FF:000504">
    <property type="entry name" value="E3 ubiquitin-protein ligase arkadia"/>
    <property type="match status" value="1"/>
</dbReference>
<feature type="compositionally biased region" description="Low complexity" evidence="9">
    <location>
        <begin position="346"/>
        <end position="356"/>
    </location>
</feature>
<feature type="domain" description="RING-type" evidence="10">
    <location>
        <begin position="493"/>
        <end position="534"/>
    </location>
</feature>
<feature type="compositionally biased region" description="Polar residues" evidence="9">
    <location>
        <begin position="263"/>
        <end position="272"/>
    </location>
</feature>
<dbReference type="InterPro" id="IPR013083">
    <property type="entry name" value="Znf_RING/FYVE/PHD"/>
</dbReference>
<dbReference type="PANTHER" id="PTHR22937">
    <property type="entry name" value="E3 UBIQUITIN-PROTEIN LIGASE RNF165"/>
    <property type="match status" value="1"/>
</dbReference>
<gene>
    <name evidence="11" type="ORF">OLC1_LOCUS5955</name>
</gene>
<dbReference type="SMART" id="SM00184">
    <property type="entry name" value="RING"/>
    <property type="match status" value="1"/>
</dbReference>
<dbReference type="PANTHER" id="PTHR22937:SF136">
    <property type="entry name" value="RING-TYPE E3 UBIQUITIN TRANSFERASE"/>
    <property type="match status" value="1"/>
</dbReference>
<dbReference type="InterPro" id="IPR045191">
    <property type="entry name" value="MBR1/2-like"/>
</dbReference>
<evidence type="ECO:0000256" key="9">
    <source>
        <dbReference type="SAM" id="MobiDB-lite"/>
    </source>
</evidence>
<keyword evidence="3" id="KW-0808">Transferase</keyword>
<dbReference type="Proteomes" id="UP001161247">
    <property type="component" value="Chromosome 2"/>
</dbReference>
<feature type="compositionally biased region" description="Polar residues" evidence="9">
    <location>
        <begin position="65"/>
        <end position="75"/>
    </location>
</feature>